<gene>
    <name evidence="1" type="ORF">SAMN04488025_11361</name>
</gene>
<organism evidence="1 2">
    <name type="scientific">Planifilum fulgidum</name>
    <dbReference type="NCBI Taxonomy" id="201973"/>
    <lineage>
        <taxon>Bacteria</taxon>
        <taxon>Bacillati</taxon>
        <taxon>Bacillota</taxon>
        <taxon>Bacilli</taxon>
        <taxon>Bacillales</taxon>
        <taxon>Thermoactinomycetaceae</taxon>
        <taxon>Planifilum</taxon>
    </lineage>
</organism>
<dbReference type="AlphaFoldDB" id="A0A1I2NRA4"/>
<sequence length="41" mass="5216">MPRWLRKQLMRAFQGKDRWQIRYLNECWFTFYNKDRTSMGG</sequence>
<evidence type="ECO:0000313" key="2">
    <source>
        <dbReference type="Proteomes" id="UP000198661"/>
    </source>
</evidence>
<evidence type="ECO:0000313" key="1">
    <source>
        <dbReference type="EMBL" id="SFG03966.1"/>
    </source>
</evidence>
<name>A0A1I2NRA4_9BACL</name>
<dbReference type="Pfam" id="PF26301">
    <property type="entry name" value="spore_CmpA"/>
    <property type="match status" value="1"/>
</dbReference>
<dbReference type="RefSeq" id="WP_092038100.1">
    <property type="nucleotide sequence ID" value="NZ_FOOK01000013.1"/>
</dbReference>
<evidence type="ECO:0008006" key="3">
    <source>
        <dbReference type="Google" id="ProtNLM"/>
    </source>
</evidence>
<reference evidence="1 2" key="1">
    <citation type="submission" date="2016-10" db="EMBL/GenBank/DDBJ databases">
        <authorList>
            <person name="de Groot N.N."/>
        </authorList>
    </citation>
    <scope>NUCLEOTIDE SEQUENCE [LARGE SCALE GENOMIC DNA]</scope>
    <source>
        <strain evidence="1 2">DSM 44945</strain>
    </source>
</reference>
<protein>
    <recommendedName>
        <fullName evidence="3">Cortex morphogenetic protein CmpA</fullName>
    </recommendedName>
</protein>
<proteinExistence type="predicted"/>
<dbReference type="InterPro" id="IPR047764">
    <property type="entry name" value="CmpA"/>
</dbReference>
<dbReference type="OrthoDB" id="2691694at2"/>
<accession>A0A1I2NRA4</accession>
<dbReference type="Proteomes" id="UP000198661">
    <property type="component" value="Unassembled WGS sequence"/>
</dbReference>
<keyword evidence="2" id="KW-1185">Reference proteome</keyword>
<dbReference type="NCBIfam" id="NF033225">
    <property type="entry name" value="spore_CmpA"/>
    <property type="match status" value="1"/>
</dbReference>
<dbReference type="EMBL" id="FOOK01000013">
    <property type="protein sequence ID" value="SFG03966.1"/>
    <property type="molecule type" value="Genomic_DNA"/>
</dbReference>